<dbReference type="RefSeq" id="WP_220194397.1">
    <property type="nucleotide sequence ID" value="NZ_BNJF01000001.1"/>
</dbReference>
<dbReference type="Pfam" id="PF11225">
    <property type="entry name" value="DUF3024"/>
    <property type="match status" value="1"/>
</dbReference>
<keyword evidence="2" id="KW-1185">Reference proteome</keyword>
<dbReference type="AlphaFoldDB" id="A0A8J3MQL8"/>
<name>A0A8J3MQL8_9CHLR</name>
<sequence>MTKKQSPWMFGTFRSKPTRGGVPEAVKAEVNTKANDLIETVLKPQHIQLPPDTPQFNYIADLYGKWHQRYFYLCATYRVPDPDARVASFEVKCARMEYSRDNRFHLSFPRHTGQWVELYMDLPLDECLVSIRDEPFFFP</sequence>
<dbReference type="EMBL" id="BNJF01000001">
    <property type="protein sequence ID" value="GHO45042.1"/>
    <property type="molecule type" value="Genomic_DNA"/>
</dbReference>
<comment type="caution">
    <text evidence="1">The sequence shown here is derived from an EMBL/GenBank/DDBJ whole genome shotgun (WGS) entry which is preliminary data.</text>
</comment>
<accession>A0A8J3MQL8</accession>
<dbReference type="InterPro" id="IPR021388">
    <property type="entry name" value="DUF3024"/>
</dbReference>
<proteinExistence type="predicted"/>
<evidence type="ECO:0000313" key="2">
    <source>
        <dbReference type="Proteomes" id="UP000612362"/>
    </source>
</evidence>
<gene>
    <name evidence="1" type="ORF">KSX_32050</name>
</gene>
<protein>
    <submittedName>
        <fullName evidence="1">Uncharacterized protein</fullName>
    </submittedName>
</protein>
<organism evidence="1 2">
    <name type="scientific">Ktedonospora formicarum</name>
    <dbReference type="NCBI Taxonomy" id="2778364"/>
    <lineage>
        <taxon>Bacteria</taxon>
        <taxon>Bacillati</taxon>
        <taxon>Chloroflexota</taxon>
        <taxon>Ktedonobacteria</taxon>
        <taxon>Ktedonobacterales</taxon>
        <taxon>Ktedonobacteraceae</taxon>
        <taxon>Ktedonospora</taxon>
    </lineage>
</organism>
<reference evidence="1" key="1">
    <citation type="submission" date="2020-10" db="EMBL/GenBank/DDBJ databases">
        <title>Taxonomic study of unclassified bacteria belonging to the class Ktedonobacteria.</title>
        <authorList>
            <person name="Yabe S."/>
            <person name="Wang C.M."/>
            <person name="Zheng Y."/>
            <person name="Sakai Y."/>
            <person name="Cavaletti L."/>
            <person name="Monciardini P."/>
            <person name="Donadio S."/>
        </authorList>
    </citation>
    <scope>NUCLEOTIDE SEQUENCE</scope>
    <source>
        <strain evidence="1">SOSP1-1</strain>
    </source>
</reference>
<dbReference type="Proteomes" id="UP000612362">
    <property type="component" value="Unassembled WGS sequence"/>
</dbReference>
<evidence type="ECO:0000313" key="1">
    <source>
        <dbReference type="EMBL" id="GHO45042.1"/>
    </source>
</evidence>